<evidence type="ECO:0000256" key="6">
    <source>
        <dbReference type="ARBA" id="ARBA00022833"/>
    </source>
</evidence>
<dbReference type="Pfam" id="PF01979">
    <property type="entry name" value="Amidohydro_1"/>
    <property type="match status" value="1"/>
</dbReference>
<dbReference type="Proteomes" id="UP000318483">
    <property type="component" value="Plasmid unnamed3"/>
</dbReference>
<keyword evidence="8" id="KW-0614">Plasmid</keyword>
<evidence type="ECO:0000313" key="9">
    <source>
        <dbReference type="Proteomes" id="UP000318483"/>
    </source>
</evidence>
<dbReference type="EMBL" id="CP042264">
    <property type="protein sequence ID" value="QDY71079.1"/>
    <property type="molecule type" value="Genomic_DNA"/>
</dbReference>
<dbReference type="PANTHER" id="PTHR43668">
    <property type="entry name" value="ALLANTOINASE"/>
    <property type="match status" value="1"/>
</dbReference>
<keyword evidence="5 8" id="KW-0378">Hydrolase</keyword>
<dbReference type="GO" id="GO:0005737">
    <property type="term" value="C:cytoplasm"/>
    <property type="evidence" value="ECO:0007669"/>
    <property type="project" value="TreeGrafter"/>
</dbReference>
<evidence type="ECO:0000256" key="4">
    <source>
        <dbReference type="ARBA" id="ARBA00022723"/>
    </source>
</evidence>
<dbReference type="SUPFAM" id="SSF51556">
    <property type="entry name" value="Metallo-dependent hydrolases"/>
    <property type="match status" value="1"/>
</dbReference>
<dbReference type="InterPro" id="IPR011059">
    <property type="entry name" value="Metal-dep_hydrolase_composite"/>
</dbReference>
<dbReference type="Gene3D" id="3.20.20.140">
    <property type="entry name" value="Metal-dependent hydrolases"/>
    <property type="match status" value="1"/>
</dbReference>
<accession>A0A5B8IAH9</accession>
<reference evidence="8 9" key="1">
    <citation type="submission" date="2019-07" db="EMBL/GenBank/DDBJ databases">
        <title>Litoreibacter alkalisoli sp. nov., isolated from saline-alkaline soil.</title>
        <authorList>
            <person name="Wang S."/>
            <person name="Xu L."/>
            <person name="Xing Y.-T."/>
            <person name="Sun J.-Q."/>
        </authorList>
    </citation>
    <scope>NUCLEOTIDE SEQUENCE [LARGE SCALE GENOMIC DNA]</scope>
    <source>
        <strain evidence="8 9">LN3S51</strain>
        <plasmid evidence="8 9">unnamed3</plasmid>
    </source>
</reference>
<evidence type="ECO:0000256" key="1">
    <source>
        <dbReference type="ARBA" id="ARBA00001947"/>
    </source>
</evidence>
<dbReference type="GO" id="GO:0008270">
    <property type="term" value="F:zinc ion binding"/>
    <property type="evidence" value="ECO:0007669"/>
    <property type="project" value="InterPro"/>
</dbReference>
<dbReference type="RefSeq" id="WP_146366495.1">
    <property type="nucleotide sequence ID" value="NZ_CP042264.1"/>
</dbReference>
<dbReference type="Gene3D" id="2.30.40.10">
    <property type="entry name" value="Urease, subunit C, domain 1"/>
    <property type="match status" value="1"/>
</dbReference>
<dbReference type="InterPro" id="IPR032466">
    <property type="entry name" value="Metal_Hydrolase"/>
</dbReference>
<dbReference type="GO" id="GO:0000256">
    <property type="term" value="P:allantoin catabolic process"/>
    <property type="evidence" value="ECO:0007669"/>
    <property type="project" value="InterPro"/>
</dbReference>
<dbReference type="GO" id="GO:0006145">
    <property type="term" value="P:purine nucleobase catabolic process"/>
    <property type="evidence" value="ECO:0007669"/>
    <property type="project" value="TreeGrafter"/>
</dbReference>
<keyword evidence="6" id="KW-0862">Zinc</keyword>
<geneLocation type="plasmid" evidence="8 9">
    <name>unnamed3</name>
</geneLocation>
<dbReference type="NCBIfam" id="TIGR00857">
    <property type="entry name" value="pyrC_multi"/>
    <property type="match status" value="1"/>
</dbReference>
<dbReference type="OrthoDB" id="9775759at2"/>
<sequence>MSPEQTYLRNAQLVTEDGIRHGGVVIEAGQIAEVVSGNPDRAANDVIDAEGLPVLPGLVDMHVHFSEPGRGHWEGFETGSRAAAAGGITTVVEMPLNAVPPTVDPAALSMKLHAAQKSIVDYALWGGVVGGDISDIEGLAEGGVAAFKAFMCPGSPEFPHVGSAQLQTGLDRIARLKMMLAVHAEDEALTERLTRDLRASGRVDPRAWGEARPIEAELWAIRNALAAAKQAGARLHIVHVSTAAGIDLVHEARQTGQQVTAETCAHYLAFDEEDLVRGGPEFKCAPPLRAPEERENLWQKVLAGQVDAITSDHSPCLLEDKEKGAKDIFEAWGGISGLQSGLPAMLTEGVGRRGLSLPDLVRMMSASPARIMGLFPRKGSIAVGSDADLVIVDPSARFTLQTDDLEYRNPHSAYVGHEFTGKVVRTIRRGETLFSAGRIVAHAGPGSPLLRSCRV</sequence>
<dbReference type="SUPFAM" id="SSF51338">
    <property type="entry name" value="Composite domain of metallo-dependent hydrolases"/>
    <property type="match status" value="1"/>
</dbReference>
<gene>
    <name evidence="8" type="primary">allB</name>
    <name evidence="8" type="ORF">FPZ52_15305</name>
</gene>
<dbReference type="NCBIfam" id="TIGR03178">
    <property type="entry name" value="allantoinase"/>
    <property type="match status" value="1"/>
</dbReference>
<dbReference type="KEGG" id="lit:FPZ52_15305"/>
<comment type="subunit">
    <text evidence="3">Homotetramer.</text>
</comment>
<dbReference type="InterPro" id="IPR006680">
    <property type="entry name" value="Amidohydro-rel"/>
</dbReference>
<name>A0A5B8IAH9_9RHOB</name>
<protein>
    <submittedName>
        <fullName evidence="8">Allantoinase AllB</fullName>
        <ecNumber evidence="8">3.5.2.5</ecNumber>
    </submittedName>
</protein>
<proteinExistence type="inferred from homology"/>
<evidence type="ECO:0000256" key="3">
    <source>
        <dbReference type="ARBA" id="ARBA00011881"/>
    </source>
</evidence>
<comment type="similarity">
    <text evidence="2">Belongs to the metallo-dependent hydrolases superfamily. Hydantoinase/dihydropyrimidinase family.</text>
</comment>
<evidence type="ECO:0000256" key="5">
    <source>
        <dbReference type="ARBA" id="ARBA00022801"/>
    </source>
</evidence>
<dbReference type="InterPro" id="IPR050138">
    <property type="entry name" value="DHOase/Allantoinase_Hydrolase"/>
</dbReference>
<organism evidence="8 9">
    <name type="scientific">Qingshengfaniella alkalisoli</name>
    <dbReference type="NCBI Taxonomy" id="2599296"/>
    <lineage>
        <taxon>Bacteria</taxon>
        <taxon>Pseudomonadati</taxon>
        <taxon>Pseudomonadota</taxon>
        <taxon>Alphaproteobacteria</taxon>
        <taxon>Rhodobacterales</taxon>
        <taxon>Paracoccaceae</taxon>
        <taxon>Qingshengfaniella</taxon>
    </lineage>
</organism>
<evidence type="ECO:0000259" key="7">
    <source>
        <dbReference type="Pfam" id="PF01979"/>
    </source>
</evidence>
<dbReference type="GO" id="GO:0004038">
    <property type="term" value="F:allantoinase activity"/>
    <property type="evidence" value="ECO:0007669"/>
    <property type="project" value="UniProtKB-EC"/>
</dbReference>
<dbReference type="EC" id="3.5.2.5" evidence="8"/>
<evidence type="ECO:0000313" key="8">
    <source>
        <dbReference type="EMBL" id="QDY71079.1"/>
    </source>
</evidence>
<keyword evidence="9" id="KW-1185">Reference proteome</keyword>
<feature type="domain" description="Amidohydrolase-related" evidence="7">
    <location>
        <begin position="54"/>
        <end position="432"/>
    </location>
</feature>
<dbReference type="InterPro" id="IPR017593">
    <property type="entry name" value="Allantoinase"/>
</dbReference>
<comment type="cofactor">
    <cofactor evidence="1">
        <name>Zn(2+)</name>
        <dbReference type="ChEBI" id="CHEBI:29105"/>
    </cofactor>
</comment>
<dbReference type="PANTHER" id="PTHR43668:SF4">
    <property type="entry name" value="ALLANTOINASE"/>
    <property type="match status" value="1"/>
</dbReference>
<dbReference type="FunFam" id="3.20.20.140:FF:000174">
    <property type="entry name" value="Dihydropyrimidinase-related protein 2"/>
    <property type="match status" value="1"/>
</dbReference>
<evidence type="ECO:0000256" key="2">
    <source>
        <dbReference type="ARBA" id="ARBA00008829"/>
    </source>
</evidence>
<keyword evidence="4" id="KW-0479">Metal-binding</keyword>
<dbReference type="GO" id="GO:0050897">
    <property type="term" value="F:cobalt ion binding"/>
    <property type="evidence" value="ECO:0007669"/>
    <property type="project" value="InterPro"/>
</dbReference>
<dbReference type="AlphaFoldDB" id="A0A5B8IAH9"/>